<name>A0A4R5CZQ7_9ACTN</name>
<gene>
    <name evidence="1" type="ORF">E1269_20295</name>
</gene>
<comment type="caution">
    <text evidence="1">The sequence shown here is derived from an EMBL/GenBank/DDBJ whole genome shotgun (WGS) entry which is preliminary data.</text>
</comment>
<dbReference type="Pfam" id="PF19457">
    <property type="entry name" value="DUF5994"/>
    <property type="match status" value="1"/>
</dbReference>
<dbReference type="InterPro" id="IPR046036">
    <property type="entry name" value="DUF5994"/>
</dbReference>
<protein>
    <submittedName>
        <fullName evidence="1">Uncharacterized protein</fullName>
    </submittedName>
</protein>
<sequence length="168" mass="18407">MRQVPTPFHGDIATARIAYRISRPGDHPRLHGVWWPRSDDLTQELPALVGALDSRGFRTEWVSLDRRIWGIVAGQMLVAGRIVRLGLFRSIDPHVVSLSAHDGRARIDLMVVPAASHPALATTVFARVLHWDNRSTASATLAAAAAAWDNGEAETPQPISARLGWRAS</sequence>
<dbReference type="AlphaFoldDB" id="A0A4R5CZQ7"/>
<keyword evidence="2" id="KW-1185">Reference proteome</keyword>
<proteinExistence type="predicted"/>
<accession>A0A4R5CZQ7</accession>
<dbReference type="EMBL" id="SMKZ01000032">
    <property type="protein sequence ID" value="TDE03383.1"/>
    <property type="molecule type" value="Genomic_DNA"/>
</dbReference>
<dbReference type="RefSeq" id="WP_131897899.1">
    <property type="nucleotide sequence ID" value="NZ_SMKZ01000032.1"/>
</dbReference>
<reference evidence="1 2" key="1">
    <citation type="submission" date="2019-03" db="EMBL/GenBank/DDBJ databases">
        <title>Draft genome sequences of novel Actinobacteria.</title>
        <authorList>
            <person name="Sahin N."/>
            <person name="Ay H."/>
            <person name="Saygin H."/>
        </authorList>
    </citation>
    <scope>NUCLEOTIDE SEQUENCE [LARGE SCALE GENOMIC DNA]</scope>
    <source>
        <strain evidence="1 2">5K138</strain>
    </source>
</reference>
<dbReference type="OrthoDB" id="3785441at2"/>
<dbReference type="InParanoid" id="A0A4R5CZQ7"/>
<evidence type="ECO:0000313" key="1">
    <source>
        <dbReference type="EMBL" id="TDE03383.1"/>
    </source>
</evidence>
<evidence type="ECO:0000313" key="2">
    <source>
        <dbReference type="Proteomes" id="UP000294739"/>
    </source>
</evidence>
<dbReference type="Proteomes" id="UP000294739">
    <property type="component" value="Unassembled WGS sequence"/>
</dbReference>
<organism evidence="1 2">
    <name type="scientific">Jiangella asiatica</name>
    <dbReference type="NCBI Taxonomy" id="2530372"/>
    <lineage>
        <taxon>Bacteria</taxon>
        <taxon>Bacillati</taxon>
        <taxon>Actinomycetota</taxon>
        <taxon>Actinomycetes</taxon>
        <taxon>Jiangellales</taxon>
        <taxon>Jiangellaceae</taxon>
        <taxon>Jiangella</taxon>
    </lineage>
</organism>